<organism evidence="2 3">
    <name type="scientific">Corallincola luteus</name>
    <dbReference type="NCBI Taxonomy" id="1775177"/>
    <lineage>
        <taxon>Bacteria</taxon>
        <taxon>Pseudomonadati</taxon>
        <taxon>Pseudomonadota</taxon>
        <taxon>Gammaproteobacteria</taxon>
        <taxon>Alteromonadales</taxon>
        <taxon>Psychromonadaceae</taxon>
        <taxon>Corallincola</taxon>
    </lineage>
</organism>
<evidence type="ECO:0000313" key="2">
    <source>
        <dbReference type="EMBL" id="TCI05289.1"/>
    </source>
</evidence>
<proteinExistence type="predicted"/>
<evidence type="ECO:0000259" key="1">
    <source>
        <dbReference type="Pfam" id="PF21832"/>
    </source>
</evidence>
<dbReference type="RefSeq" id="WP_131414507.1">
    <property type="nucleotide sequence ID" value="NZ_SJXE01000001.1"/>
</dbReference>
<dbReference type="InterPro" id="IPR054187">
    <property type="entry name" value="DUF6892"/>
</dbReference>
<gene>
    <name evidence="2" type="ORF">EZV61_04845</name>
</gene>
<name>A0ABY2AQT7_9GAMM</name>
<protein>
    <recommendedName>
        <fullName evidence="1">DUF6892 domain-containing protein</fullName>
    </recommendedName>
</protein>
<reference evidence="2 3" key="1">
    <citation type="submission" date="2019-02" db="EMBL/GenBank/DDBJ databases">
        <title>Corallincola luteus sp. nov., a marine bacterium isolated from surface sediment of Bohai Sea in China.</title>
        <authorList>
            <person name="Ren Q."/>
        </authorList>
    </citation>
    <scope>NUCLEOTIDE SEQUENCE [LARGE SCALE GENOMIC DNA]</scope>
    <source>
        <strain evidence="2 3">DASS28</strain>
    </source>
</reference>
<keyword evidence="3" id="KW-1185">Reference proteome</keyword>
<sequence>MTLTQPARNALEAISVAGQMNKKLKDRIHREWQACIACDPAVLSGLFAAAVARLSTVENEKQALETALFLNLLNSDSFLPARFSKEQRSLMLSTHHHGLSEAIFQLLVMQESETKGLSSQYLQELLEPALTLYFYHGSSSHSPEVLASVAVLCVKFFTLFPECHNNLLLSLLAHHTQPPQAYADVLLAGVRHHSDFGVAHALAFDMFSKYAERDDPEHKHALATMKLCVPYVGAEEGIEHQHFFSVVFWSPLGISFLTQAQRVEEKQKRLALIKCKKIKAEYKAELDELTQHFDVVVAREWLHAVKRVAVSKPTFNVLLLLVKSFPSETDVLKKLRDDVVAYRDRPKQFALPKRPKSDIKDFALKLAVIEQLMYRQNVLSPKFDIHAFAAEYDKRQIDITSDGYEIIPEAQKYFRNLTISPEQLAQVTELYFDCGLGGGASVYQQMWPFWDPGCGDEVIAVTTKAAADLQQLPNLKKVVGLEHFSPPVSVCRALVKHGVEQVEDN</sequence>
<dbReference type="EMBL" id="SJXE01000001">
    <property type="protein sequence ID" value="TCI05289.1"/>
    <property type="molecule type" value="Genomic_DNA"/>
</dbReference>
<feature type="domain" description="DUF6892" evidence="1">
    <location>
        <begin position="358"/>
        <end position="500"/>
    </location>
</feature>
<dbReference type="Proteomes" id="UP000292554">
    <property type="component" value="Unassembled WGS sequence"/>
</dbReference>
<evidence type="ECO:0000313" key="3">
    <source>
        <dbReference type="Proteomes" id="UP000292554"/>
    </source>
</evidence>
<comment type="caution">
    <text evidence="2">The sequence shown here is derived from an EMBL/GenBank/DDBJ whole genome shotgun (WGS) entry which is preliminary data.</text>
</comment>
<dbReference type="Pfam" id="PF21832">
    <property type="entry name" value="DUF6892"/>
    <property type="match status" value="1"/>
</dbReference>
<accession>A0ABY2AQT7</accession>